<proteinExistence type="predicted"/>
<evidence type="ECO:0000313" key="6">
    <source>
        <dbReference type="Proteomes" id="UP000308549"/>
    </source>
</evidence>
<accession>A0A4U0U839</accession>
<evidence type="ECO:0000259" key="4">
    <source>
        <dbReference type="PROSITE" id="PS51186"/>
    </source>
</evidence>
<dbReference type="InterPro" id="IPR000182">
    <property type="entry name" value="GNAT_dom"/>
</dbReference>
<reference evidence="5 6" key="1">
    <citation type="submission" date="2017-03" db="EMBL/GenBank/DDBJ databases">
        <title>Genomes of endolithic fungi from Antarctica.</title>
        <authorList>
            <person name="Coleine C."/>
            <person name="Masonjones S."/>
            <person name="Stajich J.E."/>
        </authorList>
    </citation>
    <scope>NUCLEOTIDE SEQUENCE [LARGE SCALE GENOMIC DNA]</scope>
    <source>
        <strain evidence="5 6">CCFEE 6315</strain>
    </source>
</reference>
<keyword evidence="6" id="KW-1185">Reference proteome</keyword>
<organism evidence="5 6">
    <name type="scientific">Salinomyces thailandicus</name>
    <dbReference type="NCBI Taxonomy" id="706561"/>
    <lineage>
        <taxon>Eukaryota</taxon>
        <taxon>Fungi</taxon>
        <taxon>Dikarya</taxon>
        <taxon>Ascomycota</taxon>
        <taxon>Pezizomycotina</taxon>
        <taxon>Dothideomycetes</taxon>
        <taxon>Dothideomycetidae</taxon>
        <taxon>Mycosphaerellales</taxon>
        <taxon>Teratosphaeriaceae</taxon>
        <taxon>Salinomyces</taxon>
    </lineage>
</organism>
<feature type="region of interest" description="Disordered" evidence="3">
    <location>
        <begin position="111"/>
        <end position="138"/>
    </location>
</feature>
<evidence type="ECO:0000256" key="3">
    <source>
        <dbReference type="SAM" id="MobiDB-lite"/>
    </source>
</evidence>
<dbReference type="Gene3D" id="3.40.630.30">
    <property type="match status" value="1"/>
</dbReference>
<dbReference type="Pfam" id="PF13673">
    <property type="entry name" value="Acetyltransf_10"/>
    <property type="match status" value="1"/>
</dbReference>
<protein>
    <recommendedName>
        <fullName evidence="4">N-acetyltransferase domain-containing protein</fullName>
    </recommendedName>
</protein>
<evidence type="ECO:0000256" key="1">
    <source>
        <dbReference type="ARBA" id="ARBA00022679"/>
    </source>
</evidence>
<feature type="compositionally biased region" description="Low complexity" evidence="3">
    <location>
        <begin position="120"/>
        <end position="138"/>
    </location>
</feature>
<gene>
    <name evidence="5" type="ORF">B0A50_02288</name>
</gene>
<evidence type="ECO:0000256" key="2">
    <source>
        <dbReference type="ARBA" id="ARBA00023315"/>
    </source>
</evidence>
<dbReference type="InterPro" id="IPR051635">
    <property type="entry name" value="SNAT-like"/>
</dbReference>
<evidence type="ECO:0000313" key="5">
    <source>
        <dbReference type="EMBL" id="TKA31441.1"/>
    </source>
</evidence>
<feature type="domain" description="N-acetyltransferase" evidence="4">
    <location>
        <begin position="200"/>
        <end position="280"/>
    </location>
</feature>
<dbReference type="AlphaFoldDB" id="A0A4U0U839"/>
<dbReference type="GO" id="GO:0004059">
    <property type="term" value="F:aralkylamine N-acetyltransferase activity"/>
    <property type="evidence" value="ECO:0007669"/>
    <property type="project" value="TreeGrafter"/>
</dbReference>
<dbReference type="GO" id="GO:0005737">
    <property type="term" value="C:cytoplasm"/>
    <property type="evidence" value="ECO:0007669"/>
    <property type="project" value="TreeGrafter"/>
</dbReference>
<dbReference type="InterPro" id="IPR016181">
    <property type="entry name" value="Acyl_CoA_acyltransferase"/>
</dbReference>
<sequence>MPRDLHAMIKDATSEPTPQLTKSPEEVEGQPAAADQSEAGTMDGLDSTGQFQTPGLSKRDELHPYTQSLSIKDVDSCTTLEAETFPPNERCTREKFQYRLKACGELSLGLFTSQTPNDPQTPITTPTSTASTASPVYSPAPHRKAVLLAHLIVTKTTHPTVQDSDMEIPPEASSNNNPSNPSNQPPNPTPTSPRGHNQAGRTLALHSLAVLPAYQNRGLGRTLLLAFLQRTEALDLGDRVALLAHEALVPFYEKFGFVKQGRSACGFGGGGWWDMVWEVGKSGRGE</sequence>
<dbReference type="PANTHER" id="PTHR10908">
    <property type="entry name" value="SEROTONIN N-ACETYLTRANSFERASE"/>
    <property type="match status" value="1"/>
</dbReference>
<dbReference type="EMBL" id="NAJL01000008">
    <property type="protein sequence ID" value="TKA31441.1"/>
    <property type="molecule type" value="Genomic_DNA"/>
</dbReference>
<feature type="region of interest" description="Disordered" evidence="3">
    <location>
        <begin position="158"/>
        <end position="198"/>
    </location>
</feature>
<keyword evidence="2" id="KW-0012">Acyltransferase</keyword>
<feature type="compositionally biased region" description="Low complexity" evidence="3">
    <location>
        <begin position="169"/>
        <end position="182"/>
    </location>
</feature>
<dbReference type="Proteomes" id="UP000308549">
    <property type="component" value="Unassembled WGS sequence"/>
</dbReference>
<dbReference type="OrthoDB" id="30840at2759"/>
<name>A0A4U0U839_9PEZI</name>
<comment type="caution">
    <text evidence="5">The sequence shown here is derived from an EMBL/GenBank/DDBJ whole genome shotgun (WGS) entry which is preliminary data.</text>
</comment>
<dbReference type="SUPFAM" id="SSF55729">
    <property type="entry name" value="Acyl-CoA N-acyltransferases (Nat)"/>
    <property type="match status" value="1"/>
</dbReference>
<keyword evidence="1" id="KW-0808">Transferase</keyword>
<feature type="region of interest" description="Disordered" evidence="3">
    <location>
        <begin position="1"/>
        <end position="61"/>
    </location>
</feature>
<feature type="compositionally biased region" description="Basic and acidic residues" evidence="3">
    <location>
        <begin position="1"/>
        <end position="13"/>
    </location>
</feature>
<dbReference type="PANTHER" id="PTHR10908:SF0">
    <property type="entry name" value="SEROTONIN N-ACETYLTRANSFERASE"/>
    <property type="match status" value="1"/>
</dbReference>
<dbReference type="CDD" id="cd04301">
    <property type="entry name" value="NAT_SF"/>
    <property type="match status" value="1"/>
</dbReference>
<dbReference type="PROSITE" id="PS51186">
    <property type="entry name" value="GNAT"/>
    <property type="match status" value="1"/>
</dbReference>